<comment type="caution">
    <text evidence="5">The sequence shown here is derived from an EMBL/GenBank/DDBJ whole genome shotgun (WGS) entry which is preliminary data.</text>
</comment>
<organism evidence="5 6">
    <name type="scientific">Pelagibaculum spongiae</name>
    <dbReference type="NCBI Taxonomy" id="2080658"/>
    <lineage>
        <taxon>Bacteria</taxon>
        <taxon>Pseudomonadati</taxon>
        <taxon>Pseudomonadota</taxon>
        <taxon>Gammaproteobacteria</taxon>
        <taxon>Oceanospirillales</taxon>
        <taxon>Pelagibaculum</taxon>
    </lineage>
</organism>
<dbReference type="AlphaFoldDB" id="A0A2V1GWN2"/>
<dbReference type="PRINTS" id="PR00081">
    <property type="entry name" value="GDHRDH"/>
</dbReference>
<proteinExistence type="inferred from homology"/>
<dbReference type="PROSITE" id="PS00061">
    <property type="entry name" value="ADH_SHORT"/>
    <property type="match status" value="1"/>
</dbReference>
<dbReference type="InterPro" id="IPR020904">
    <property type="entry name" value="Sc_DH/Rdtase_CS"/>
</dbReference>
<feature type="domain" description="Ketoreductase" evidence="4">
    <location>
        <begin position="8"/>
        <end position="182"/>
    </location>
</feature>
<dbReference type="Pfam" id="PF00106">
    <property type="entry name" value="adh_short"/>
    <property type="match status" value="1"/>
</dbReference>
<dbReference type="PRINTS" id="PR00080">
    <property type="entry name" value="SDRFAMILY"/>
</dbReference>
<dbReference type="PANTHER" id="PTHR43391:SF82">
    <property type="entry name" value="OXIDOREDUCTASE SADH-RELATED"/>
    <property type="match status" value="1"/>
</dbReference>
<dbReference type="GO" id="GO:0016491">
    <property type="term" value="F:oxidoreductase activity"/>
    <property type="evidence" value="ECO:0007669"/>
    <property type="project" value="UniProtKB-KW"/>
</dbReference>
<dbReference type="SUPFAM" id="SSF51735">
    <property type="entry name" value="NAD(P)-binding Rossmann-fold domains"/>
    <property type="match status" value="1"/>
</dbReference>
<reference evidence="5 6" key="1">
    <citation type="submission" date="2018-04" db="EMBL/GenBank/DDBJ databases">
        <title>Thalassorhabdus spongiae gen. nov., sp. nov., isolated from a marine sponge in South-West Iceland.</title>
        <authorList>
            <person name="Knobloch S."/>
            <person name="Daussin A."/>
            <person name="Johannsson R."/>
            <person name="Marteinsson V.T."/>
        </authorList>
    </citation>
    <scope>NUCLEOTIDE SEQUENCE [LARGE SCALE GENOMIC DNA]</scope>
    <source>
        <strain evidence="5 6">Hp12</strain>
    </source>
</reference>
<dbReference type="InterPro" id="IPR057326">
    <property type="entry name" value="KR_dom"/>
</dbReference>
<dbReference type="Gene3D" id="3.40.50.720">
    <property type="entry name" value="NAD(P)-binding Rossmann-like Domain"/>
    <property type="match status" value="1"/>
</dbReference>
<dbReference type="RefSeq" id="WP_116685094.1">
    <property type="nucleotide sequence ID" value="NZ_CAWNYD010000001.1"/>
</dbReference>
<dbReference type="CDD" id="cd05233">
    <property type="entry name" value="SDR_c"/>
    <property type="match status" value="1"/>
</dbReference>
<protein>
    <submittedName>
        <fullName evidence="5">Acetoin dehydrogenase</fullName>
    </submittedName>
</protein>
<dbReference type="InterPro" id="IPR002347">
    <property type="entry name" value="SDR_fam"/>
</dbReference>
<dbReference type="EMBL" id="QDDL01000001">
    <property type="protein sequence ID" value="PVZ71504.1"/>
    <property type="molecule type" value="Genomic_DNA"/>
</dbReference>
<dbReference type="InterPro" id="IPR036291">
    <property type="entry name" value="NAD(P)-bd_dom_sf"/>
</dbReference>
<evidence type="ECO:0000259" key="4">
    <source>
        <dbReference type="SMART" id="SM00822"/>
    </source>
</evidence>
<name>A0A2V1GWN2_9GAMM</name>
<sequence length="287" mass="31298">MSKNLKKSVVAITGAGSGIGRALALQCAREGAFLALADVNEQQLKETSEQCQSLAAGVMYDRVDVAQRDEIYAWANKVSEKFGSANVIINNAGVNLSGSVGAMTDQDFQWQMDINFWGVTHGTRAFLPLLKKADWGHVINISSLFGLISMPNQSAYNASKYAVRGFSESLRMELALENSSVSISCVHPGGIKTNIANSSRILEQVGPKLTEEQQKNEFNNKLAKTTPEQAAAIILSGMKKNKSRILVGTDAKIIDLLQRLLPAKYQAIIVRVLGLRRAQLERMQTAE</sequence>
<dbReference type="Proteomes" id="UP000244906">
    <property type="component" value="Unassembled WGS sequence"/>
</dbReference>
<comment type="similarity">
    <text evidence="1 3">Belongs to the short-chain dehydrogenases/reductases (SDR) family.</text>
</comment>
<dbReference type="OrthoDB" id="7301144at2"/>
<dbReference type="SMART" id="SM00822">
    <property type="entry name" value="PKS_KR"/>
    <property type="match status" value="1"/>
</dbReference>
<evidence type="ECO:0000256" key="1">
    <source>
        <dbReference type="ARBA" id="ARBA00006484"/>
    </source>
</evidence>
<accession>A0A2V1GWN2</accession>
<evidence type="ECO:0000256" key="3">
    <source>
        <dbReference type="RuleBase" id="RU000363"/>
    </source>
</evidence>
<keyword evidence="6" id="KW-1185">Reference proteome</keyword>
<gene>
    <name evidence="5" type="ORF">DC094_00180</name>
</gene>
<keyword evidence="2" id="KW-0560">Oxidoreductase</keyword>
<evidence type="ECO:0000313" key="5">
    <source>
        <dbReference type="EMBL" id="PVZ71504.1"/>
    </source>
</evidence>
<evidence type="ECO:0000313" key="6">
    <source>
        <dbReference type="Proteomes" id="UP000244906"/>
    </source>
</evidence>
<evidence type="ECO:0000256" key="2">
    <source>
        <dbReference type="ARBA" id="ARBA00023002"/>
    </source>
</evidence>
<dbReference type="PANTHER" id="PTHR43391">
    <property type="entry name" value="RETINOL DEHYDROGENASE-RELATED"/>
    <property type="match status" value="1"/>
</dbReference>